<keyword evidence="3" id="KW-1185">Reference proteome</keyword>
<feature type="compositionally biased region" description="Basic and acidic residues" evidence="1">
    <location>
        <begin position="193"/>
        <end position="253"/>
    </location>
</feature>
<dbReference type="Proteomes" id="UP000310108">
    <property type="component" value="Unassembled WGS sequence"/>
</dbReference>
<name>A0A4V6DG13_9PEZI</name>
<protein>
    <submittedName>
        <fullName evidence="2">Uncharacterized protein</fullName>
    </submittedName>
</protein>
<evidence type="ECO:0000256" key="1">
    <source>
        <dbReference type="SAM" id="MobiDB-lite"/>
    </source>
</evidence>
<organism evidence="2 3">
    <name type="scientific">Colletotrichum tanaceti</name>
    <dbReference type="NCBI Taxonomy" id="1306861"/>
    <lineage>
        <taxon>Eukaryota</taxon>
        <taxon>Fungi</taxon>
        <taxon>Dikarya</taxon>
        <taxon>Ascomycota</taxon>
        <taxon>Pezizomycotina</taxon>
        <taxon>Sordariomycetes</taxon>
        <taxon>Hypocreomycetidae</taxon>
        <taxon>Glomerellales</taxon>
        <taxon>Glomerellaceae</taxon>
        <taxon>Colletotrichum</taxon>
        <taxon>Colletotrichum destructivum species complex</taxon>
    </lineage>
</organism>
<sequence length="623" mass="65808">MLDLVRVGPVELGQLRRQLLVPQLRRPFRVLPGRGRLTRLLLAAGGGSGRGLPDDEPAHLLVDQGAQVRADDLVHEAVTHDEAVAPGDGGEARDVVALGVRDGGRLDRVQVEEDGDVREGAELGREVGEDAGRLDACLVEEDAEAADGRERVAAPPRGERQRAPGVLGDEGARVEAVLGLGAPLVLLAEAPEEEHAAHEGRDQQREPGAVRDLVEGRGEVQAVERGEGQGREEDEPGRQAPDEDGDQGDHEGVEEGDEDDADAVRVAEAGRVVVHDRDEYRAEHEEPVEQRDVDLAVEGLGGVDDLHLRAVGELHDLARELQMVVCRNDGLRGDNGGQNGQDQTRVQHPRRHRVEKGVGVLLRHDGEVGGLSAVGEDEARVRPQQPAHLHGAHAEGAQVGEQGLDAGEAEQHAAEHLPALGLLLDEEVDGVVGAEGLEDGVVVRDEVVDAKRAVEAEPDDDDGRKGAGELGGAEGLDEEEEDEDAAGGADDGGGVDVGLDDGEALDGAQDGLGGGQDAVGDDHGHGQDADGLEEAPRDAAPFYDGADAAGDGAHVLGVAAFHADGGLFAGVEEKVPPSPSLSAWSTMKTYLMVTMRVRDQMTRERTWMRSFLVGMFVKVDEKT</sequence>
<feature type="region of interest" description="Disordered" evidence="1">
    <location>
        <begin position="332"/>
        <end position="351"/>
    </location>
</feature>
<dbReference type="EMBL" id="PJEX01000333">
    <property type="protein sequence ID" value="TKW51116.1"/>
    <property type="molecule type" value="Genomic_DNA"/>
</dbReference>
<accession>A0A4V6DG13</accession>
<evidence type="ECO:0000313" key="3">
    <source>
        <dbReference type="Proteomes" id="UP000310108"/>
    </source>
</evidence>
<comment type="caution">
    <text evidence="2">The sequence shown here is derived from an EMBL/GenBank/DDBJ whole genome shotgun (WGS) entry which is preliminary data.</text>
</comment>
<feature type="compositionally biased region" description="Basic and acidic residues" evidence="1">
    <location>
        <begin position="146"/>
        <end position="162"/>
    </location>
</feature>
<feature type="region of interest" description="Disordered" evidence="1">
    <location>
        <begin position="193"/>
        <end position="264"/>
    </location>
</feature>
<feature type="region of interest" description="Disordered" evidence="1">
    <location>
        <begin position="145"/>
        <end position="167"/>
    </location>
</feature>
<evidence type="ECO:0000313" key="2">
    <source>
        <dbReference type="EMBL" id="TKW51116.1"/>
    </source>
</evidence>
<gene>
    <name evidence="2" type="ORF">CTA1_2782</name>
</gene>
<dbReference type="AlphaFoldDB" id="A0A4V6DG13"/>
<proteinExistence type="predicted"/>
<reference evidence="2 3" key="1">
    <citation type="journal article" date="2019" name="PLoS ONE">
        <title>Comparative genome analysis indicates high evolutionary potential of pathogenicity genes in Colletotrichum tanaceti.</title>
        <authorList>
            <person name="Lelwala R.V."/>
            <person name="Korhonen P.K."/>
            <person name="Young N.D."/>
            <person name="Scott J.B."/>
            <person name="Ades P.A."/>
            <person name="Gasser R.B."/>
            <person name="Taylor P.W.J."/>
        </authorList>
    </citation>
    <scope>NUCLEOTIDE SEQUENCE [LARGE SCALE GENOMIC DNA]</scope>
    <source>
        <strain evidence="2">BRIP57314</strain>
    </source>
</reference>
<feature type="region of interest" description="Disordered" evidence="1">
    <location>
        <begin position="452"/>
        <end position="545"/>
    </location>
</feature>
<feature type="compositionally biased region" description="Acidic residues" evidence="1">
    <location>
        <begin position="475"/>
        <end position="485"/>
    </location>
</feature>